<proteinExistence type="predicted"/>
<dbReference type="AlphaFoldDB" id="A0A072UU90"/>
<evidence type="ECO:0000313" key="2">
    <source>
        <dbReference type="EMBL" id="KEH33389.1"/>
    </source>
</evidence>
<organism evidence="2 4">
    <name type="scientific">Medicago truncatula</name>
    <name type="common">Barrel medic</name>
    <name type="synonym">Medicago tribuloides</name>
    <dbReference type="NCBI Taxonomy" id="3880"/>
    <lineage>
        <taxon>Eukaryota</taxon>
        <taxon>Viridiplantae</taxon>
        <taxon>Streptophyta</taxon>
        <taxon>Embryophyta</taxon>
        <taxon>Tracheophyta</taxon>
        <taxon>Spermatophyta</taxon>
        <taxon>Magnoliopsida</taxon>
        <taxon>eudicotyledons</taxon>
        <taxon>Gunneridae</taxon>
        <taxon>Pentapetalae</taxon>
        <taxon>rosids</taxon>
        <taxon>fabids</taxon>
        <taxon>Fabales</taxon>
        <taxon>Fabaceae</taxon>
        <taxon>Papilionoideae</taxon>
        <taxon>50 kb inversion clade</taxon>
        <taxon>NPAAA clade</taxon>
        <taxon>Hologalegina</taxon>
        <taxon>IRL clade</taxon>
        <taxon>Trifolieae</taxon>
        <taxon>Medicago</taxon>
    </lineage>
</organism>
<evidence type="ECO:0000256" key="1">
    <source>
        <dbReference type="SAM" id="Phobius"/>
    </source>
</evidence>
<reference evidence="2 4" key="2">
    <citation type="journal article" date="2014" name="BMC Genomics">
        <title>An improved genome release (version Mt4.0) for the model legume Medicago truncatula.</title>
        <authorList>
            <person name="Tang H."/>
            <person name="Krishnakumar V."/>
            <person name="Bidwell S."/>
            <person name="Rosen B."/>
            <person name="Chan A."/>
            <person name="Zhou S."/>
            <person name="Gentzbittel L."/>
            <person name="Childs K.L."/>
            <person name="Yandell M."/>
            <person name="Gundlach H."/>
            <person name="Mayer K.F."/>
            <person name="Schwartz D.C."/>
            <person name="Town C.D."/>
        </authorList>
    </citation>
    <scope>GENOME REANNOTATION</scope>
    <source>
        <strain evidence="2">A17</strain>
        <strain evidence="3 4">cv. Jemalong A17</strain>
    </source>
</reference>
<reference evidence="2 4" key="1">
    <citation type="journal article" date="2011" name="Nature">
        <title>The Medicago genome provides insight into the evolution of rhizobial symbioses.</title>
        <authorList>
            <person name="Young N.D."/>
            <person name="Debelle F."/>
            <person name="Oldroyd G.E."/>
            <person name="Geurts R."/>
            <person name="Cannon S.B."/>
            <person name="Udvardi M.K."/>
            <person name="Benedito V.A."/>
            <person name="Mayer K.F."/>
            <person name="Gouzy J."/>
            <person name="Schoof H."/>
            <person name="Van de Peer Y."/>
            <person name="Proost S."/>
            <person name="Cook D.R."/>
            <person name="Meyers B.C."/>
            <person name="Spannagl M."/>
            <person name="Cheung F."/>
            <person name="De Mita S."/>
            <person name="Krishnakumar V."/>
            <person name="Gundlach H."/>
            <person name="Zhou S."/>
            <person name="Mudge J."/>
            <person name="Bharti A.K."/>
            <person name="Murray J.D."/>
            <person name="Naoumkina M.A."/>
            <person name="Rosen B."/>
            <person name="Silverstein K.A."/>
            <person name="Tang H."/>
            <person name="Rombauts S."/>
            <person name="Zhao P.X."/>
            <person name="Zhou P."/>
            <person name="Barbe V."/>
            <person name="Bardou P."/>
            <person name="Bechner M."/>
            <person name="Bellec A."/>
            <person name="Berger A."/>
            <person name="Berges H."/>
            <person name="Bidwell S."/>
            <person name="Bisseling T."/>
            <person name="Choisne N."/>
            <person name="Couloux A."/>
            <person name="Denny R."/>
            <person name="Deshpande S."/>
            <person name="Dai X."/>
            <person name="Doyle J.J."/>
            <person name="Dudez A.M."/>
            <person name="Farmer A.D."/>
            <person name="Fouteau S."/>
            <person name="Franken C."/>
            <person name="Gibelin C."/>
            <person name="Gish J."/>
            <person name="Goldstein S."/>
            <person name="Gonzalez A.J."/>
            <person name="Green P.J."/>
            <person name="Hallab A."/>
            <person name="Hartog M."/>
            <person name="Hua A."/>
            <person name="Humphray S.J."/>
            <person name="Jeong D.H."/>
            <person name="Jing Y."/>
            <person name="Jocker A."/>
            <person name="Kenton S.M."/>
            <person name="Kim D.J."/>
            <person name="Klee K."/>
            <person name="Lai H."/>
            <person name="Lang C."/>
            <person name="Lin S."/>
            <person name="Macmil S.L."/>
            <person name="Magdelenat G."/>
            <person name="Matthews L."/>
            <person name="McCorrison J."/>
            <person name="Monaghan E.L."/>
            <person name="Mun J.H."/>
            <person name="Najar F.Z."/>
            <person name="Nicholson C."/>
            <person name="Noirot C."/>
            <person name="O'Bleness M."/>
            <person name="Paule C.R."/>
            <person name="Poulain J."/>
            <person name="Prion F."/>
            <person name="Qin B."/>
            <person name="Qu C."/>
            <person name="Retzel E.F."/>
            <person name="Riddle C."/>
            <person name="Sallet E."/>
            <person name="Samain S."/>
            <person name="Samson N."/>
            <person name="Sanders I."/>
            <person name="Saurat O."/>
            <person name="Scarpelli C."/>
            <person name="Schiex T."/>
            <person name="Segurens B."/>
            <person name="Severin A.J."/>
            <person name="Sherrier D.J."/>
            <person name="Shi R."/>
            <person name="Sims S."/>
            <person name="Singer S.R."/>
            <person name="Sinharoy S."/>
            <person name="Sterck L."/>
            <person name="Viollet A."/>
            <person name="Wang B.B."/>
            <person name="Wang K."/>
            <person name="Wang M."/>
            <person name="Wang X."/>
            <person name="Warfsmann J."/>
            <person name="Weissenbach J."/>
            <person name="White D.D."/>
            <person name="White J.D."/>
            <person name="Wiley G.B."/>
            <person name="Wincker P."/>
            <person name="Xing Y."/>
            <person name="Yang L."/>
            <person name="Yao Z."/>
            <person name="Ying F."/>
            <person name="Zhai J."/>
            <person name="Zhou L."/>
            <person name="Zuber A."/>
            <person name="Denarie J."/>
            <person name="Dixon R.A."/>
            <person name="May G.D."/>
            <person name="Schwartz D.C."/>
            <person name="Rogers J."/>
            <person name="Quetier F."/>
            <person name="Town C.D."/>
            <person name="Roe B.A."/>
        </authorList>
    </citation>
    <scope>NUCLEOTIDE SEQUENCE [LARGE SCALE GENOMIC DNA]</scope>
    <source>
        <strain evidence="2">A17</strain>
        <strain evidence="3 4">cv. Jemalong A17</strain>
    </source>
</reference>
<name>A0A072UU90_MEDTR</name>
<protein>
    <submittedName>
        <fullName evidence="2">Transmembrane protein, putative</fullName>
    </submittedName>
</protein>
<dbReference type="EnsemblPlants" id="KEH33389">
    <property type="protein sequence ID" value="KEH33389"/>
    <property type="gene ID" value="MTR_3g437450"/>
</dbReference>
<evidence type="ECO:0000313" key="3">
    <source>
        <dbReference type="EnsemblPlants" id="KEH33389"/>
    </source>
</evidence>
<gene>
    <name evidence="2" type="ordered locus">MTR_3g437450</name>
</gene>
<dbReference type="HOGENOM" id="CLU_786126_0_0_1"/>
<keyword evidence="1" id="KW-0472">Membrane</keyword>
<dbReference type="Proteomes" id="UP000002051">
    <property type="component" value="Chromosome 3"/>
</dbReference>
<evidence type="ECO:0000313" key="4">
    <source>
        <dbReference type="Proteomes" id="UP000002051"/>
    </source>
</evidence>
<reference evidence="3" key="3">
    <citation type="submission" date="2015-04" db="UniProtKB">
        <authorList>
            <consortium name="EnsemblPlants"/>
        </authorList>
    </citation>
    <scope>IDENTIFICATION</scope>
    <source>
        <strain evidence="3">cv. Jemalong A17</strain>
    </source>
</reference>
<keyword evidence="1 2" id="KW-0812">Transmembrane</keyword>
<feature type="transmembrane region" description="Helical" evidence="1">
    <location>
        <begin position="269"/>
        <end position="292"/>
    </location>
</feature>
<dbReference type="EMBL" id="CM001219">
    <property type="protein sequence ID" value="KEH33389.1"/>
    <property type="molecule type" value="Genomic_DNA"/>
</dbReference>
<accession>A0A072UU90</accession>
<keyword evidence="1" id="KW-1133">Transmembrane helix</keyword>
<keyword evidence="4" id="KW-1185">Reference proteome</keyword>
<sequence length="353" mass="38941">MDRSVASRSSVWWYCQTYRLLEREKSSTTKDMMKSVPVALLIFLKANNNLSVSFSDGTWQPSQLLAESVALGSLGIRIQFGRIYGFGPIQRWGVWPPSHGFRESFGYKNFRFASFLPRHAKLSGTSCNGPSFSVRLNTASDIVEAKEYLKQRGVDPQAPATSFFCTESGQCIVVVCVDGETSAGGIKIRNNIRTDYNRTPTQVDDEPKSSTSFHHAKLPFLHLQLGPHHSRSDGVKHNGKGFVRSSKLLLLFSVAVPEKLTGGTKEYDGLLVVLPVSTVFLTVHITIAAALASRPDVGSSMKMIEGGAFELDPTDLPTDIFLSAGQLDQVHKNLFDSDMQHNDERHGVSRGLF</sequence>